<comment type="caution">
    <text evidence="1">The sequence shown here is derived from an EMBL/GenBank/DDBJ whole genome shotgun (WGS) entry which is preliminary data.</text>
</comment>
<evidence type="ECO:0000313" key="1">
    <source>
        <dbReference type="EMBL" id="MBB6098228.1"/>
    </source>
</evidence>
<protein>
    <submittedName>
        <fullName evidence="1">Uncharacterized protein</fullName>
    </submittedName>
</protein>
<gene>
    <name evidence="1" type="ORF">HNR42_001653</name>
</gene>
<dbReference type="RefSeq" id="WP_183986436.1">
    <property type="nucleotide sequence ID" value="NZ_JACHHG010000005.1"/>
</dbReference>
<dbReference type="Proteomes" id="UP000569951">
    <property type="component" value="Unassembled WGS sequence"/>
</dbReference>
<evidence type="ECO:0000313" key="2">
    <source>
        <dbReference type="Proteomes" id="UP000569951"/>
    </source>
</evidence>
<name>A0A841I1P5_9DEIO</name>
<proteinExistence type="predicted"/>
<keyword evidence="2" id="KW-1185">Reference proteome</keyword>
<organism evidence="1 2">
    <name type="scientific">Deinobacterium chartae</name>
    <dbReference type="NCBI Taxonomy" id="521158"/>
    <lineage>
        <taxon>Bacteria</taxon>
        <taxon>Thermotogati</taxon>
        <taxon>Deinococcota</taxon>
        <taxon>Deinococci</taxon>
        <taxon>Deinococcales</taxon>
        <taxon>Deinococcaceae</taxon>
        <taxon>Deinobacterium</taxon>
    </lineage>
</organism>
<reference evidence="1 2" key="1">
    <citation type="submission" date="2020-08" db="EMBL/GenBank/DDBJ databases">
        <title>Genomic Encyclopedia of Type Strains, Phase IV (KMG-IV): sequencing the most valuable type-strain genomes for metagenomic binning, comparative biology and taxonomic classification.</title>
        <authorList>
            <person name="Goeker M."/>
        </authorList>
    </citation>
    <scope>NUCLEOTIDE SEQUENCE [LARGE SCALE GENOMIC DNA]</scope>
    <source>
        <strain evidence="1 2">DSM 21458</strain>
    </source>
</reference>
<dbReference type="EMBL" id="JACHHG010000005">
    <property type="protein sequence ID" value="MBB6098228.1"/>
    <property type="molecule type" value="Genomic_DNA"/>
</dbReference>
<accession>A0A841I1P5</accession>
<dbReference type="AlphaFoldDB" id="A0A841I1P5"/>
<sequence length="91" mass="10004">MLINGQPVEIKVFSSQEQPDGCAPLTPRELDAIAAIDRRNRRGEGSAYAPIIVLKRVLAFRHGPENEALDATLIYETPQGEIENTVANIHP</sequence>